<dbReference type="GO" id="GO:0016810">
    <property type="term" value="F:hydrolase activity, acting on carbon-nitrogen (but not peptide) bonds"/>
    <property type="evidence" value="ECO:0007669"/>
    <property type="project" value="InterPro"/>
</dbReference>
<dbReference type="InterPro" id="IPR051781">
    <property type="entry name" value="Metallo-dep_Hydrolase"/>
</dbReference>
<evidence type="ECO:0000259" key="1">
    <source>
        <dbReference type="Pfam" id="PF01979"/>
    </source>
</evidence>
<evidence type="ECO:0000313" key="2">
    <source>
        <dbReference type="EMBL" id="RDB24015.1"/>
    </source>
</evidence>
<accession>A0A369JUI6</accession>
<dbReference type="InterPro" id="IPR011059">
    <property type="entry name" value="Metal-dep_hydrolase_composite"/>
</dbReference>
<dbReference type="SUPFAM" id="SSF51556">
    <property type="entry name" value="Metallo-dependent hydrolases"/>
    <property type="match status" value="1"/>
</dbReference>
<dbReference type="PANTHER" id="PTHR43135">
    <property type="entry name" value="ALPHA-D-RIBOSE 1-METHYLPHOSPHONATE 5-TRIPHOSPHATE DIPHOSPHATASE"/>
    <property type="match status" value="1"/>
</dbReference>
<dbReference type="SUPFAM" id="SSF82171">
    <property type="entry name" value="DPP6 N-terminal domain-like"/>
    <property type="match status" value="1"/>
</dbReference>
<dbReference type="InterPro" id="IPR032466">
    <property type="entry name" value="Metal_Hydrolase"/>
</dbReference>
<dbReference type="InterPro" id="IPR011042">
    <property type="entry name" value="6-blade_b-propeller_TolB-like"/>
</dbReference>
<evidence type="ECO:0000313" key="3">
    <source>
        <dbReference type="Proteomes" id="UP000076154"/>
    </source>
</evidence>
<proteinExistence type="predicted"/>
<dbReference type="Pfam" id="PF07676">
    <property type="entry name" value="PD40"/>
    <property type="match status" value="1"/>
</dbReference>
<dbReference type="InParanoid" id="A0A369JUI6"/>
<dbReference type="PANTHER" id="PTHR43135:SF3">
    <property type="entry name" value="ALPHA-D-RIBOSE 1-METHYLPHOSPHONATE 5-TRIPHOSPHATE DIPHOSPHATASE"/>
    <property type="match status" value="1"/>
</dbReference>
<dbReference type="Gene3D" id="2.30.40.10">
    <property type="entry name" value="Urease, subunit C, domain 1"/>
    <property type="match status" value="1"/>
</dbReference>
<keyword evidence="3" id="KW-1185">Reference proteome</keyword>
<sequence length="1291" mass="141680">MSKVKCSDQAIPYDLPITTASGRRPPSPKSVTFIRIFKYLALCSTALTLSTVLPTPWSILRLQPQVSRVQLRTTSVDPASEWQDNIWPLRPQTPWDISTDFPYPRKLEYDVQEGTWLRLDVHPKSGDIVFDMVGDLYCLPAAEVATAGVTRARPILLGVPHDSDPRFSPEGDRLVFRSDAELGVENIWATSWKGCEGMDLRSSNPENERLRGALRVKDTEEDLLIRGVKETAERKLNRLMREGRLGAQRVTNETYRWVSDARFHPSGSTVIATKWYTSGRSLGAGEGWEYSVPSVKDIQSGTQRSIAAGDGKRIIGRTLPLGWTAEQYGDQQIGPEQLIWNGEDSIIYSKNVGDDNTFTYSKDVHSGIYAIFQRNLTTNSTETLAGVFPGGASRPEVSRDGRTLTFVRRVRDKEALVLKDLQTGTIHHVWYGLSYDLGIVSAPMGTYPSFAFTPSDDAVIIWAAGQIFSVPLSTNAQGEKIGSPHKTPTPIRFTAHIEKHLAETRREEFDIKGLETQATQRVHAFKDLRVDDTGDKVVFQAAGVTYLQKVGTKDVTRVPTLNQSAPYYSPTLVHGAPHLVLHTRWSDTHFSSFELADFHSGLAHELRGLPLGRYFSPVLCECSGAQRQIAFVKSGGDLLTGNVVATAATGLYIGEVTLPSADLRESQSIEIKNLRFVKSEIDSDDRVNLRFLEKNKKLLVQQSDRAFVIDLAAGPDKYGQYPHTTLAKGKMSTELVVSPQLTKEGTEWIADSIAFVDFFHVYLAPGETVGGDEELWSKPGNATKGLARLSLDGGHDVTWSRDGKKLFWFLGPFLHSLEVSKLDSCSTAIKNDASTFGIACVKNLLEYQEVIVEHSTDIARLKKDANGHELVVIYNATLLTMATGNEKRDLVHGGILISRGGVIDSVGTLENTLIPGGPATAINAHGGYVVPGFIDVHAHWGGFSDRYPATSWEMETFLAYGVTTLHNPSADNVAGFVERSRIESGQLIGPRIFTVGDIIYGAGEPGIHQDIVDEAEALSALLRIKAEGGPATTSYKNYNLPSRASRQRLLLAARNLSMLCVPEGGMNYDWDLTYIIDGMTTVEHALPIPTLYDDVLTLYAESGTGATPTHIVSYGGVFGEQLVWATEDVSNDPKLRRFTRHDTLQGLTESTARPANSYQLFNASASVAKMVEKGLLAHIGAHGEPPLGLNYHAEMLFTQRGGLSNYQVLQAATSSAAKTLGMSSSIGTLSGGKLADYLVYPPGVDILNDDISNTRDIHFVARGGRIWDATTMQEVWPVKGKKQVLPPFNAD</sequence>
<dbReference type="OrthoDB" id="194468at2759"/>
<comment type="caution">
    <text evidence="2">The sequence shown here is derived from an EMBL/GenBank/DDBJ whole genome shotgun (WGS) entry which is preliminary data.</text>
</comment>
<dbReference type="Proteomes" id="UP000076154">
    <property type="component" value="Unassembled WGS sequence"/>
</dbReference>
<dbReference type="Gene3D" id="3.40.50.10910">
    <property type="entry name" value="Amidohydrolase"/>
    <property type="match status" value="1"/>
</dbReference>
<dbReference type="STRING" id="39966.A0A369JUI6"/>
<dbReference type="InterPro" id="IPR006680">
    <property type="entry name" value="Amidohydro-rel"/>
</dbReference>
<dbReference type="InterPro" id="IPR011659">
    <property type="entry name" value="WD40"/>
</dbReference>
<gene>
    <name evidence="2" type="ORF">Hypma_008641</name>
</gene>
<dbReference type="Pfam" id="PF01979">
    <property type="entry name" value="Amidohydro_1"/>
    <property type="match status" value="1"/>
</dbReference>
<dbReference type="SUPFAM" id="SSF51338">
    <property type="entry name" value="Composite domain of metallo-dependent hydrolases"/>
    <property type="match status" value="1"/>
</dbReference>
<dbReference type="Gene3D" id="3.30.110.90">
    <property type="entry name" value="Amidohydrolase"/>
    <property type="match status" value="1"/>
</dbReference>
<reference evidence="2" key="1">
    <citation type="submission" date="2018-04" db="EMBL/GenBank/DDBJ databases">
        <title>Whole genome sequencing of Hypsizygus marmoreus.</title>
        <authorList>
            <person name="Choi I.-G."/>
            <person name="Min B."/>
            <person name="Kim J.-G."/>
            <person name="Kim S."/>
            <person name="Oh Y.-L."/>
            <person name="Kong W.-S."/>
            <person name="Park H."/>
            <person name="Jeong J."/>
            <person name="Song E.-S."/>
        </authorList>
    </citation>
    <scope>NUCLEOTIDE SEQUENCE [LARGE SCALE GENOMIC DNA]</scope>
    <source>
        <strain evidence="2">51987-8</strain>
    </source>
</reference>
<name>A0A369JUI6_HYPMA</name>
<dbReference type="Gene3D" id="2.120.10.30">
    <property type="entry name" value="TolB, C-terminal domain"/>
    <property type="match status" value="1"/>
</dbReference>
<organism evidence="2 3">
    <name type="scientific">Hypsizygus marmoreus</name>
    <name type="common">White beech mushroom</name>
    <name type="synonym">Agaricus marmoreus</name>
    <dbReference type="NCBI Taxonomy" id="39966"/>
    <lineage>
        <taxon>Eukaryota</taxon>
        <taxon>Fungi</taxon>
        <taxon>Dikarya</taxon>
        <taxon>Basidiomycota</taxon>
        <taxon>Agaricomycotina</taxon>
        <taxon>Agaricomycetes</taxon>
        <taxon>Agaricomycetidae</taxon>
        <taxon>Agaricales</taxon>
        <taxon>Tricholomatineae</taxon>
        <taxon>Lyophyllaceae</taxon>
        <taxon>Hypsizygus</taxon>
    </lineage>
</organism>
<dbReference type="Gene3D" id="1.20.58.520">
    <property type="entry name" value="Amidohydrolase"/>
    <property type="match status" value="1"/>
</dbReference>
<protein>
    <recommendedName>
        <fullName evidence="1">Amidohydrolase-related domain-containing protein</fullName>
    </recommendedName>
</protein>
<feature type="domain" description="Amidohydrolase-related" evidence="1">
    <location>
        <begin position="1196"/>
        <end position="1241"/>
    </location>
</feature>
<dbReference type="EMBL" id="LUEZ02000045">
    <property type="protein sequence ID" value="RDB24015.1"/>
    <property type="molecule type" value="Genomic_DNA"/>
</dbReference>